<dbReference type="Proteomes" id="UP000324308">
    <property type="component" value="Chromosome"/>
</dbReference>
<accession>A0ABX5ZRW6</accession>
<feature type="compositionally biased region" description="Basic residues" evidence="1">
    <location>
        <begin position="119"/>
        <end position="135"/>
    </location>
</feature>
<evidence type="ECO:0000256" key="1">
    <source>
        <dbReference type="SAM" id="MobiDB-lite"/>
    </source>
</evidence>
<gene>
    <name evidence="2" type="ORF">F3L20_14470</name>
</gene>
<protein>
    <submittedName>
        <fullName evidence="2">Uncharacterized protein</fullName>
    </submittedName>
</protein>
<evidence type="ECO:0000313" key="3">
    <source>
        <dbReference type="Proteomes" id="UP000324308"/>
    </source>
</evidence>
<proteinExistence type="predicted"/>
<organism evidence="2 3">
    <name type="scientific">Streptomyces tendae</name>
    <dbReference type="NCBI Taxonomy" id="1932"/>
    <lineage>
        <taxon>Bacteria</taxon>
        <taxon>Bacillati</taxon>
        <taxon>Actinomycetota</taxon>
        <taxon>Actinomycetes</taxon>
        <taxon>Kitasatosporales</taxon>
        <taxon>Streptomycetaceae</taxon>
        <taxon>Streptomyces</taxon>
    </lineage>
</organism>
<feature type="compositionally biased region" description="Basic and acidic residues" evidence="1">
    <location>
        <begin position="104"/>
        <end position="116"/>
    </location>
</feature>
<dbReference type="RefSeq" id="WP_150154736.1">
    <property type="nucleotide sequence ID" value="NZ_CP043959.1"/>
</dbReference>
<keyword evidence="3" id="KW-1185">Reference proteome</keyword>
<sequence length="135" mass="14832">MYSSPMAGASFASDRYRFGLPAGSTAHGAARRGGTRGDRRGRVAGWAGWVTEGRGCLQRWFPLHDKYHAGHDLVPAWVNPALAALPAVALLSSGYAVRPAVGAARERAQRREESQKRQNNVRKHRKSRQRRRSGG</sequence>
<reference evidence="2 3" key="1">
    <citation type="submission" date="2019-09" db="EMBL/GenBank/DDBJ databases">
        <title>Draft genome sequence of the Ebosin-producing strain Streptomyces sp. 139.</title>
        <authorList>
            <person name="Ai L."/>
            <person name="Geng M."/>
            <person name="Ma M."/>
            <person name="Bai L."/>
        </authorList>
    </citation>
    <scope>NUCLEOTIDE SEQUENCE [LARGE SCALE GENOMIC DNA]</scope>
    <source>
        <strain evidence="2 3">139</strain>
    </source>
</reference>
<name>A0ABX5ZRW6_STRTE</name>
<feature type="region of interest" description="Disordered" evidence="1">
    <location>
        <begin position="103"/>
        <end position="135"/>
    </location>
</feature>
<evidence type="ECO:0000313" key="2">
    <source>
        <dbReference type="EMBL" id="QER86937.1"/>
    </source>
</evidence>
<dbReference type="EMBL" id="CP043959">
    <property type="protein sequence ID" value="QER86937.1"/>
    <property type="molecule type" value="Genomic_DNA"/>
</dbReference>